<dbReference type="STRING" id="326442.PSHAa1071"/>
<protein>
    <submittedName>
        <fullName evidence="1">Orphan protein</fullName>
    </submittedName>
</protein>
<evidence type="ECO:0000313" key="1">
    <source>
        <dbReference type="EMBL" id="CAI86146.1"/>
    </source>
</evidence>
<accession>Q3IKA8</accession>
<dbReference type="AlphaFoldDB" id="Q3IKA8"/>
<reference evidence="1 2" key="1">
    <citation type="journal article" date="2005" name="Genome Res.">
        <title>Coping with cold: the genome of the versatile marine Antarctica bacterium Pseudoalteromonas haloplanktis TAC125.</title>
        <authorList>
            <person name="Medigue C."/>
            <person name="Krin E."/>
            <person name="Pascal G."/>
            <person name="Barbe V."/>
            <person name="Bernsel A."/>
            <person name="Bertin P."/>
            <person name="Cheung F."/>
            <person name="Cruveiller S."/>
            <person name="Damico S."/>
            <person name="Duilio A."/>
            <person name="Fang G."/>
            <person name="Feller G."/>
            <person name="Mangenot S."/>
            <person name="Marino G."/>
            <person name="Nilsson J."/>
            <person name="Parilli E."/>
            <person name="Rocha E."/>
            <person name="Rouy Z."/>
            <person name="Sekowska A."/>
            <person name="Tutino M.L."/>
            <person name="Vallenet D."/>
            <person name="von Heijne G."/>
            <person name="Danchin A."/>
        </authorList>
    </citation>
    <scope>NUCLEOTIDE SEQUENCE [LARGE SCALE GENOMIC DNA]</scope>
    <source>
        <strain evidence="2">TAC 125</strain>
    </source>
</reference>
<dbReference type="Proteomes" id="UP000006843">
    <property type="component" value="Chromosome I"/>
</dbReference>
<sequence length="38" mass="4554">MCVIRVANNLKTINKFIPNTLLVILQKYYQYILNLLRD</sequence>
<dbReference type="EMBL" id="CR954246">
    <property type="protein sequence ID" value="CAI86146.1"/>
    <property type="molecule type" value="Genomic_DNA"/>
</dbReference>
<name>Q3IKA8_PSET1</name>
<gene>
    <name evidence="1" type="ordered locus">PSHAa1071</name>
</gene>
<dbReference type="HOGENOM" id="CLU_3331751_0_0_6"/>
<keyword evidence="2" id="KW-1185">Reference proteome</keyword>
<evidence type="ECO:0000313" key="2">
    <source>
        <dbReference type="Proteomes" id="UP000006843"/>
    </source>
</evidence>
<proteinExistence type="predicted"/>
<dbReference type="KEGG" id="pha:PSHAa1071"/>
<organism evidence="1 2">
    <name type="scientific">Pseudoalteromonas translucida (strain TAC 125)</name>
    <dbReference type="NCBI Taxonomy" id="326442"/>
    <lineage>
        <taxon>Bacteria</taxon>
        <taxon>Pseudomonadati</taxon>
        <taxon>Pseudomonadota</taxon>
        <taxon>Gammaproteobacteria</taxon>
        <taxon>Alteromonadales</taxon>
        <taxon>Pseudoalteromonadaceae</taxon>
        <taxon>Pseudoalteromonas</taxon>
    </lineage>
</organism>